<evidence type="ECO:0000313" key="2">
    <source>
        <dbReference type="Proteomes" id="UP000079169"/>
    </source>
</evidence>
<dbReference type="GeneID" id="113470707"/>
<dbReference type="AlphaFoldDB" id="A0A3Q0JEP7"/>
<sequence length="165" mass="18547">MDLLTKKINFLLTSFSEANRRGLAVAAAAVLLKQKQQQQKQEKDKALPDTIHKEEKDVESEEDEKIEMITSYGNDTLSDSESESEKVNSPSQAKKMKLSHDNPDAKKSKKNAKVSEVMFGPELPQMNYNLSLPPSHIPKTKVNIYSSPMASYVLFLSSRTTRMAK</sequence>
<gene>
    <name evidence="3" type="primary">LOC113470707</name>
</gene>
<feature type="compositionally biased region" description="Basic and acidic residues" evidence="1">
    <location>
        <begin position="40"/>
        <end position="56"/>
    </location>
</feature>
<feature type="region of interest" description="Disordered" evidence="1">
    <location>
        <begin position="33"/>
        <end position="112"/>
    </location>
</feature>
<organism evidence="2 3">
    <name type="scientific">Diaphorina citri</name>
    <name type="common">Asian citrus psyllid</name>
    <dbReference type="NCBI Taxonomy" id="121845"/>
    <lineage>
        <taxon>Eukaryota</taxon>
        <taxon>Metazoa</taxon>
        <taxon>Ecdysozoa</taxon>
        <taxon>Arthropoda</taxon>
        <taxon>Hexapoda</taxon>
        <taxon>Insecta</taxon>
        <taxon>Pterygota</taxon>
        <taxon>Neoptera</taxon>
        <taxon>Paraneoptera</taxon>
        <taxon>Hemiptera</taxon>
        <taxon>Sternorrhyncha</taxon>
        <taxon>Psylloidea</taxon>
        <taxon>Psyllidae</taxon>
        <taxon>Diaphorininae</taxon>
        <taxon>Diaphorina</taxon>
    </lineage>
</organism>
<dbReference type="PaxDb" id="121845-A0A3Q0JEP7"/>
<keyword evidence="2" id="KW-1185">Reference proteome</keyword>
<dbReference type="RefSeq" id="XP_026685160.1">
    <property type="nucleotide sequence ID" value="XM_026829359.1"/>
</dbReference>
<name>A0A3Q0JEP7_DIACI</name>
<proteinExistence type="predicted"/>
<accession>A0A3Q0JEP7</accession>
<dbReference type="Proteomes" id="UP000079169">
    <property type="component" value="Unplaced"/>
</dbReference>
<protein>
    <submittedName>
        <fullName evidence="3">Uncharacterized protein LOC113470707</fullName>
    </submittedName>
</protein>
<reference evidence="3" key="1">
    <citation type="submission" date="2025-08" db="UniProtKB">
        <authorList>
            <consortium name="RefSeq"/>
        </authorList>
    </citation>
    <scope>IDENTIFICATION</scope>
</reference>
<evidence type="ECO:0000313" key="3">
    <source>
        <dbReference type="RefSeq" id="XP_026685160.1"/>
    </source>
</evidence>
<dbReference type="KEGG" id="dci:113470707"/>
<evidence type="ECO:0000256" key="1">
    <source>
        <dbReference type="SAM" id="MobiDB-lite"/>
    </source>
</evidence>